<dbReference type="Proteomes" id="UP001054857">
    <property type="component" value="Unassembled WGS sequence"/>
</dbReference>
<dbReference type="EMBL" id="BMAR01000001">
    <property type="protein sequence ID" value="GFR41504.1"/>
    <property type="molecule type" value="Genomic_DNA"/>
</dbReference>
<feature type="region of interest" description="Disordered" evidence="1">
    <location>
        <begin position="151"/>
        <end position="192"/>
    </location>
</feature>
<keyword evidence="3" id="KW-1185">Reference proteome</keyword>
<dbReference type="GO" id="GO:0006888">
    <property type="term" value="P:endoplasmic reticulum to Golgi vesicle-mediated transport"/>
    <property type="evidence" value="ECO:0007669"/>
    <property type="project" value="TreeGrafter"/>
</dbReference>
<evidence type="ECO:0000256" key="1">
    <source>
        <dbReference type="SAM" id="MobiDB-lite"/>
    </source>
</evidence>
<sequence length="483" mass="49971">MSGSFGVAAVRAAWSSGLNIDSTDPVSIQEAIDQLDQFQNQVRVQLFYLLQRLATQPGEGLDDALGQIAANAEKVIAESPEASILPHIATYRDIVQRIQQLGSEISRKHAEEDVQRQVAEFEERLRAGSLADAAYCCVRLAKMAEDAEEELAAQEARQQQQQEQQGRQLKSSNDSGGGEAGGGQGGAEAATAGGAVAPRVTAEAVALLQETAERCGARLRELVDACCAEAVSLQVGPQGGTLLVRSLLRVAGGSGGSGSNSSSGGGPSQGGGPSGDGGVRVSELFSALQLLGLQEQYWGRMTARLVGGALEAMLAAPCRVTVTPAPQPGAPATLTWKPVQPPATTTTAAATAAAAAGGSGGGSSSSGGGAPCDPEHCCQHLLRLLATWLMEFDEGLMEVLGAPLWRAAADCYIARVARPFISANPEDVEGCEALVAAATDLEAMAENLNFASGEEPYLAPAVEALARHALSSRQELYLQRARG</sequence>
<dbReference type="PANTHER" id="PTHR12205">
    <property type="entry name" value="CENTROMERE/KINETOCHORE PROTEIN ZW10"/>
    <property type="match status" value="1"/>
</dbReference>
<feature type="compositionally biased region" description="Gly residues" evidence="1">
    <location>
        <begin position="175"/>
        <end position="186"/>
    </location>
</feature>
<dbReference type="GO" id="GO:0005737">
    <property type="term" value="C:cytoplasm"/>
    <property type="evidence" value="ECO:0007669"/>
    <property type="project" value="GOC"/>
</dbReference>
<feature type="compositionally biased region" description="Gly residues" evidence="1">
    <location>
        <begin position="357"/>
        <end position="370"/>
    </location>
</feature>
<feature type="non-terminal residue" evidence="2">
    <location>
        <position position="483"/>
    </location>
</feature>
<protein>
    <submittedName>
        <fullName evidence="2">Uncharacterized protein</fullName>
    </submittedName>
</protein>
<evidence type="ECO:0000313" key="2">
    <source>
        <dbReference type="EMBL" id="GFR41504.1"/>
    </source>
</evidence>
<feature type="compositionally biased region" description="Low complexity" evidence="1">
    <location>
        <begin position="343"/>
        <end position="356"/>
    </location>
</feature>
<evidence type="ECO:0000313" key="3">
    <source>
        <dbReference type="Proteomes" id="UP001054857"/>
    </source>
</evidence>
<dbReference type="GO" id="GO:1990423">
    <property type="term" value="C:RZZ complex"/>
    <property type="evidence" value="ECO:0007669"/>
    <property type="project" value="TreeGrafter"/>
</dbReference>
<gene>
    <name evidence="2" type="ORF">Agub_g2198</name>
</gene>
<dbReference type="PANTHER" id="PTHR12205:SF0">
    <property type="entry name" value="CENTROMERE_KINETOCHORE PROTEIN ZW10 HOMOLOG"/>
    <property type="match status" value="1"/>
</dbReference>
<comment type="caution">
    <text evidence="2">The sequence shown here is derived from an EMBL/GenBank/DDBJ whole genome shotgun (WGS) entry which is preliminary data.</text>
</comment>
<accession>A0AAD3DGP5</accession>
<organism evidence="2 3">
    <name type="scientific">Astrephomene gubernaculifera</name>
    <dbReference type="NCBI Taxonomy" id="47775"/>
    <lineage>
        <taxon>Eukaryota</taxon>
        <taxon>Viridiplantae</taxon>
        <taxon>Chlorophyta</taxon>
        <taxon>core chlorophytes</taxon>
        <taxon>Chlorophyceae</taxon>
        <taxon>CS clade</taxon>
        <taxon>Chlamydomonadales</taxon>
        <taxon>Astrephomenaceae</taxon>
        <taxon>Astrephomene</taxon>
    </lineage>
</organism>
<dbReference type="AlphaFoldDB" id="A0AAD3DGP5"/>
<feature type="region of interest" description="Disordered" evidence="1">
    <location>
        <begin position="253"/>
        <end position="278"/>
    </location>
</feature>
<dbReference type="GO" id="GO:0007094">
    <property type="term" value="P:mitotic spindle assembly checkpoint signaling"/>
    <property type="evidence" value="ECO:0007669"/>
    <property type="project" value="TreeGrafter"/>
</dbReference>
<feature type="region of interest" description="Disordered" evidence="1">
    <location>
        <begin position="331"/>
        <end position="370"/>
    </location>
</feature>
<proteinExistence type="predicted"/>
<reference evidence="2 3" key="1">
    <citation type="journal article" date="2021" name="Sci. Rep.">
        <title>Genome sequencing of the multicellular alga Astrephomene provides insights into convergent evolution of germ-soma differentiation.</title>
        <authorList>
            <person name="Yamashita S."/>
            <person name="Yamamoto K."/>
            <person name="Matsuzaki R."/>
            <person name="Suzuki S."/>
            <person name="Yamaguchi H."/>
            <person name="Hirooka S."/>
            <person name="Minakuchi Y."/>
            <person name="Miyagishima S."/>
            <person name="Kawachi M."/>
            <person name="Toyoda A."/>
            <person name="Nozaki H."/>
        </authorList>
    </citation>
    <scope>NUCLEOTIDE SEQUENCE [LARGE SCALE GENOMIC DNA]</scope>
    <source>
        <strain evidence="2 3">NIES-4017</strain>
    </source>
</reference>
<feature type="compositionally biased region" description="Low complexity" evidence="1">
    <location>
        <begin position="153"/>
        <end position="165"/>
    </location>
</feature>
<name>A0AAD3DGP5_9CHLO</name>